<dbReference type="Gene3D" id="3.40.50.2300">
    <property type="match status" value="1"/>
</dbReference>
<dbReference type="InterPro" id="IPR050595">
    <property type="entry name" value="Bact_response_regulator"/>
</dbReference>
<evidence type="ECO:0000259" key="3">
    <source>
        <dbReference type="PROSITE" id="PS50110"/>
    </source>
</evidence>
<dbReference type="SUPFAM" id="SSF52172">
    <property type="entry name" value="CheY-like"/>
    <property type="match status" value="1"/>
</dbReference>
<gene>
    <name evidence="4" type="ORF">RPMA_03995</name>
</gene>
<evidence type="ECO:0000256" key="2">
    <source>
        <dbReference type="PROSITE-ProRule" id="PRU00169"/>
    </source>
</evidence>
<feature type="domain" description="Response regulatory" evidence="3">
    <location>
        <begin position="24"/>
        <end position="137"/>
    </location>
</feature>
<dbReference type="SMART" id="SM00448">
    <property type="entry name" value="REC"/>
    <property type="match status" value="1"/>
</dbReference>
<keyword evidence="5" id="KW-1185">Reference proteome</keyword>
<dbReference type="PROSITE" id="PS50110">
    <property type="entry name" value="RESPONSE_REGULATORY"/>
    <property type="match status" value="1"/>
</dbReference>
<organism evidence="4 5">
    <name type="scientific">Tardiphaga alba</name>
    <dbReference type="NCBI Taxonomy" id="340268"/>
    <lineage>
        <taxon>Bacteria</taxon>
        <taxon>Pseudomonadati</taxon>
        <taxon>Pseudomonadota</taxon>
        <taxon>Alphaproteobacteria</taxon>
        <taxon>Hyphomicrobiales</taxon>
        <taxon>Nitrobacteraceae</taxon>
        <taxon>Tardiphaga</taxon>
    </lineage>
</organism>
<evidence type="ECO:0000313" key="5">
    <source>
        <dbReference type="Proteomes" id="UP000682843"/>
    </source>
</evidence>
<name>A0ABX8AFF8_9BRAD</name>
<dbReference type="Proteomes" id="UP000682843">
    <property type="component" value="Chromosome"/>
</dbReference>
<dbReference type="EMBL" id="CP036498">
    <property type="protein sequence ID" value="QUS42249.1"/>
    <property type="molecule type" value="Genomic_DNA"/>
</dbReference>
<sequence length="142" mass="15436">MAARIAPNEPATAGNHNHAQETVVVLVVEDDPLLRMNAVDMIEEAGFQAVEAPNADAAIKMLEARADIRLIFTDIDMPGSMDGLALAHAVANRWPPVRIFATSGHFKVSEKDLPSGGRFIPKPYRQHQLIDMLAELSASSPR</sequence>
<evidence type="ECO:0000256" key="1">
    <source>
        <dbReference type="ARBA" id="ARBA00022553"/>
    </source>
</evidence>
<dbReference type="InterPro" id="IPR001789">
    <property type="entry name" value="Sig_transdc_resp-reg_receiver"/>
</dbReference>
<reference evidence="4 5" key="1">
    <citation type="submission" date="2019-02" db="EMBL/GenBank/DDBJ databases">
        <title>Emended description of the genus Rhodopseudomonas and description of Rhodopseudomonas albus sp. nov., a non-phototrophic, heavy-metal-tolerant bacterium isolated from garden soil.</title>
        <authorList>
            <person name="Bao Z."/>
            <person name="Cao W.W."/>
            <person name="Sato Y."/>
            <person name="Nishizawa T."/>
            <person name="Zhao J."/>
            <person name="Guo Y."/>
            <person name="Ohta H."/>
        </authorList>
    </citation>
    <scope>NUCLEOTIDE SEQUENCE [LARGE SCALE GENOMIC DNA]</scope>
    <source>
        <strain evidence="4 5">SK50-23</strain>
    </source>
</reference>
<keyword evidence="1 2" id="KW-0597">Phosphoprotein</keyword>
<proteinExistence type="predicted"/>
<protein>
    <submittedName>
        <fullName evidence="4">Response regulator</fullName>
    </submittedName>
</protein>
<evidence type="ECO:0000313" key="4">
    <source>
        <dbReference type="EMBL" id="QUS42249.1"/>
    </source>
</evidence>
<accession>A0ABX8AFF8</accession>
<dbReference type="PANTHER" id="PTHR44591:SF21">
    <property type="entry name" value="TWO-COMPONENT RESPONSE REGULATOR"/>
    <property type="match status" value="1"/>
</dbReference>
<dbReference type="Pfam" id="PF00072">
    <property type="entry name" value="Response_reg"/>
    <property type="match status" value="1"/>
</dbReference>
<feature type="modified residue" description="4-aspartylphosphate" evidence="2">
    <location>
        <position position="74"/>
    </location>
</feature>
<dbReference type="InterPro" id="IPR011006">
    <property type="entry name" value="CheY-like_superfamily"/>
</dbReference>
<dbReference type="PANTHER" id="PTHR44591">
    <property type="entry name" value="STRESS RESPONSE REGULATOR PROTEIN 1"/>
    <property type="match status" value="1"/>
</dbReference>